<evidence type="ECO:0000313" key="3">
    <source>
        <dbReference type="Proteomes" id="UP000626109"/>
    </source>
</evidence>
<feature type="region of interest" description="Disordered" evidence="1">
    <location>
        <begin position="1"/>
        <end position="103"/>
    </location>
</feature>
<feature type="compositionally biased region" description="Gly residues" evidence="1">
    <location>
        <begin position="307"/>
        <end position="316"/>
    </location>
</feature>
<feature type="compositionally biased region" description="Basic and acidic residues" evidence="1">
    <location>
        <begin position="232"/>
        <end position="245"/>
    </location>
</feature>
<organism evidence="2 3">
    <name type="scientific">Polarella glacialis</name>
    <name type="common">Dinoflagellate</name>
    <dbReference type="NCBI Taxonomy" id="89957"/>
    <lineage>
        <taxon>Eukaryota</taxon>
        <taxon>Sar</taxon>
        <taxon>Alveolata</taxon>
        <taxon>Dinophyceae</taxon>
        <taxon>Suessiales</taxon>
        <taxon>Suessiaceae</taxon>
        <taxon>Polarella</taxon>
    </lineage>
</organism>
<reference evidence="2" key="1">
    <citation type="submission" date="2021-02" db="EMBL/GenBank/DDBJ databases">
        <authorList>
            <person name="Dougan E. K."/>
            <person name="Rhodes N."/>
            <person name="Thang M."/>
            <person name="Chan C."/>
        </authorList>
    </citation>
    <scope>NUCLEOTIDE SEQUENCE</scope>
</reference>
<dbReference type="GO" id="GO:0004402">
    <property type="term" value="F:histone acetyltransferase activity"/>
    <property type="evidence" value="ECO:0007669"/>
    <property type="project" value="TreeGrafter"/>
</dbReference>
<gene>
    <name evidence="2" type="ORF">PGLA2088_LOCUS13340</name>
</gene>
<feature type="region of interest" description="Disordered" evidence="1">
    <location>
        <begin position="227"/>
        <end position="323"/>
    </location>
</feature>
<name>A0A813IR00_POLGL</name>
<feature type="compositionally biased region" description="Basic and acidic residues" evidence="1">
    <location>
        <begin position="167"/>
        <end position="181"/>
    </location>
</feature>
<comment type="caution">
    <text evidence="2">The sequence shown here is derived from an EMBL/GenBank/DDBJ whole genome shotgun (WGS) entry which is preliminary data.</text>
</comment>
<evidence type="ECO:0000256" key="1">
    <source>
        <dbReference type="SAM" id="MobiDB-lite"/>
    </source>
</evidence>
<feature type="compositionally biased region" description="Low complexity" evidence="1">
    <location>
        <begin position="127"/>
        <end position="145"/>
    </location>
</feature>
<dbReference type="PANTHER" id="PTHR20916:SF12">
    <property type="entry name" value="ANCESTRAL COATOMER ELEMENT 1 SEC16_SEC31 DOMAIN-CONTAINING PROTEIN-RELATED"/>
    <property type="match status" value="1"/>
</dbReference>
<feature type="compositionally biased region" description="Low complexity" evidence="1">
    <location>
        <begin position="21"/>
        <end position="88"/>
    </location>
</feature>
<evidence type="ECO:0000313" key="2">
    <source>
        <dbReference type="EMBL" id="CAE8658251.1"/>
    </source>
</evidence>
<accession>A0A813IR00</accession>
<dbReference type="AlphaFoldDB" id="A0A813IR00"/>
<feature type="non-terminal residue" evidence="2">
    <location>
        <position position="323"/>
    </location>
</feature>
<dbReference type="EMBL" id="CAJNNW010015904">
    <property type="protein sequence ID" value="CAE8658251.1"/>
    <property type="molecule type" value="Genomic_DNA"/>
</dbReference>
<dbReference type="Proteomes" id="UP000626109">
    <property type="component" value="Unassembled WGS sequence"/>
</dbReference>
<protein>
    <submittedName>
        <fullName evidence="2">Uncharacterized protein</fullName>
    </submittedName>
</protein>
<feature type="compositionally biased region" description="Low complexity" evidence="1">
    <location>
        <begin position="247"/>
        <end position="282"/>
    </location>
</feature>
<proteinExistence type="predicted"/>
<feature type="region of interest" description="Disordered" evidence="1">
    <location>
        <begin position="119"/>
        <end position="181"/>
    </location>
</feature>
<sequence length="323" mass="35393">PTCRGRHQVPCIAGEGSGAKQQQQQQPQQQQLQQQLQQQQQQLEQQHQQLEQHQQQQQQLEQQHQQQLEQQQHLEQQQQRQQQQQQQLFDGAGASAGCSGPHRVVDRAGRMGCNPAECPRAKIDSKSSSSGSSSSSLGSSSSSLGCNMYTTSSYQQPHHHKQWSQFQHEDRTSSSRPDSIRQCRSRAHLNLSSSSCGHNNNKPFTIAPSWVQPVSSTLWGQQRGVQTSCYHGDAHPSVRDSRGRSDNNSNSNNSNNNNSNNNTNNNNNNNSNNTTNSSNNNSRDQHLRSSPAPAGLEIGGSSPSGRPTGGGGGGGAEPSSRFF</sequence>
<dbReference type="PANTHER" id="PTHR20916">
    <property type="entry name" value="CYSTEINE AND GLYCINE-RICH PROTEIN 2 BINDING PROTEIN"/>
    <property type="match status" value="1"/>
</dbReference>
<feature type="non-terminal residue" evidence="2">
    <location>
        <position position="1"/>
    </location>
</feature>